<protein>
    <submittedName>
        <fullName evidence="1">Uncharacterized protein</fullName>
    </submittedName>
</protein>
<evidence type="ECO:0000313" key="1">
    <source>
        <dbReference type="EMBL" id="KAL2471259.1"/>
    </source>
</evidence>
<dbReference type="AlphaFoldDB" id="A0ABD1Q4Y9"/>
<evidence type="ECO:0000313" key="2">
    <source>
        <dbReference type="Proteomes" id="UP001604336"/>
    </source>
</evidence>
<proteinExistence type="predicted"/>
<comment type="caution">
    <text evidence="1">The sequence shown here is derived from an EMBL/GenBank/DDBJ whole genome shotgun (WGS) entry which is preliminary data.</text>
</comment>
<accession>A0ABD1Q4Y9</accession>
<dbReference type="Proteomes" id="UP001604336">
    <property type="component" value="Unassembled WGS sequence"/>
</dbReference>
<reference evidence="2" key="1">
    <citation type="submission" date="2024-07" db="EMBL/GenBank/DDBJ databases">
        <title>Two chromosome-level genome assemblies of Korean endemic species Abeliophyllum distichum and Forsythia ovata (Oleaceae).</title>
        <authorList>
            <person name="Jang H."/>
        </authorList>
    </citation>
    <scope>NUCLEOTIDE SEQUENCE [LARGE SCALE GENOMIC DNA]</scope>
</reference>
<dbReference type="EMBL" id="JBFOLK010000012">
    <property type="protein sequence ID" value="KAL2471259.1"/>
    <property type="molecule type" value="Genomic_DNA"/>
</dbReference>
<name>A0ABD1Q4Y9_9LAMI</name>
<gene>
    <name evidence="1" type="ORF">Adt_39395</name>
</gene>
<organism evidence="1 2">
    <name type="scientific">Abeliophyllum distichum</name>
    <dbReference type="NCBI Taxonomy" id="126358"/>
    <lineage>
        <taxon>Eukaryota</taxon>
        <taxon>Viridiplantae</taxon>
        <taxon>Streptophyta</taxon>
        <taxon>Embryophyta</taxon>
        <taxon>Tracheophyta</taxon>
        <taxon>Spermatophyta</taxon>
        <taxon>Magnoliopsida</taxon>
        <taxon>eudicotyledons</taxon>
        <taxon>Gunneridae</taxon>
        <taxon>Pentapetalae</taxon>
        <taxon>asterids</taxon>
        <taxon>lamiids</taxon>
        <taxon>Lamiales</taxon>
        <taxon>Oleaceae</taxon>
        <taxon>Forsythieae</taxon>
        <taxon>Abeliophyllum</taxon>
    </lineage>
</organism>
<sequence length="168" mass="18426">MTAAGMVVALNDVLVSGQEVVRESSIEGNGGDRTGTHSWGMFAKPIGDLEKRLSIPQLKDLGLYPAMRTESFQKYVNKPWKAFLTEGDAEDWMKAYLACSVRSVAAQLKSLMVLSELKKKAANAIEAISQIDKIKECLNSTVALVESAKLAYEKARQDMAEDALKVEK</sequence>
<keyword evidence="2" id="KW-1185">Reference proteome</keyword>